<reference evidence="1 2" key="1">
    <citation type="submission" date="2019-01" db="EMBL/GenBank/DDBJ databases">
        <title>Draft genome sequences of three monokaryotic isolates of the white-rot basidiomycete fungus Dichomitus squalens.</title>
        <authorList>
            <consortium name="DOE Joint Genome Institute"/>
            <person name="Lopez S.C."/>
            <person name="Andreopoulos B."/>
            <person name="Pangilinan J."/>
            <person name="Lipzen A."/>
            <person name="Riley R."/>
            <person name="Ahrendt S."/>
            <person name="Ng V."/>
            <person name="Barry K."/>
            <person name="Daum C."/>
            <person name="Grigoriev I.V."/>
            <person name="Hilden K.S."/>
            <person name="Makela M.R."/>
            <person name="de Vries R.P."/>
        </authorList>
    </citation>
    <scope>NUCLEOTIDE SEQUENCE [LARGE SCALE GENOMIC DNA]</scope>
    <source>
        <strain evidence="1 2">CBS 464.89</strain>
    </source>
</reference>
<accession>A0A4Q9PDM7</accession>
<dbReference type="Proteomes" id="UP000292082">
    <property type="component" value="Unassembled WGS sequence"/>
</dbReference>
<evidence type="ECO:0000313" key="1">
    <source>
        <dbReference type="EMBL" id="TBU52964.1"/>
    </source>
</evidence>
<dbReference type="AlphaFoldDB" id="A0A4Q9PDM7"/>
<proteinExistence type="predicted"/>
<organism evidence="1 2">
    <name type="scientific">Dichomitus squalens</name>
    <dbReference type="NCBI Taxonomy" id="114155"/>
    <lineage>
        <taxon>Eukaryota</taxon>
        <taxon>Fungi</taxon>
        <taxon>Dikarya</taxon>
        <taxon>Basidiomycota</taxon>
        <taxon>Agaricomycotina</taxon>
        <taxon>Agaricomycetes</taxon>
        <taxon>Polyporales</taxon>
        <taxon>Polyporaceae</taxon>
        <taxon>Dichomitus</taxon>
    </lineage>
</organism>
<protein>
    <submittedName>
        <fullName evidence="1">Uncharacterized protein</fullName>
    </submittedName>
</protein>
<gene>
    <name evidence="1" type="ORF">BD310DRAFT_939010</name>
</gene>
<keyword evidence="2" id="KW-1185">Reference proteome</keyword>
<sequence>MRRRDAGHAPAFPSRPALLLLWWHDRRCPARWRRRHVDTVQGRWASAAYDYDVPRALRVVQYLLSVLDATTLLCIPFKLHVRCLRQYQIWPCRAATLDSRGRSCRAPRARAPCAVSLSVS</sequence>
<evidence type="ECO:0000313" key="2">
    <source>
        <dbReference type="Proteomes" id="UP000292082"/>
    </source>
</evidence>
<name>A0A4Q9PDM7_9APHY</name>
<dbReference type="EMBL" id="ML145230">
    <property type="protein sequence ID" value="TBU52964.1"/>
    <property type="molecule type" value="Genomic_DNA"/>
</dbReference>